<reference evidence="1 2" key="1">
    <citation type="journal article" date="2021" name="ISME J.">
        <title>Genomic evolution of the class Acidithiobacillia: deep-branching Proteobacteria living in extreme acidic conditions.</title>
        <authorList>
            <person name="Moya-Beltran A."/>
            <person name="Beard S."/>
            <person name="Rojas-Villalobos C."/>
            <person name="Issotta F."/>
            <person name="Gallardo Y."/>
            <person name="Ulloa R."/>
            <person name="Giaveno A."/>
            <person name="Degli Esposti M."/>
            <person name="Johnson D.B."/>
            <person name="Quatrini R."/>
        </authorList>
    </citation>
    <scope>NUCLEOTIDE SEQUENCE [LARGE SCALE GENOMIC DNA]</scope>
    <source>
        <strain evidence="1 2">GG1-14</strain>
    </source>
</reference>
<sequence>MLLNPIKIPGIRLPATLRVAATLVLAGVFIIPTSVRADSLTGSLWMPGIAFNINQSAYEPRATYPAYSRFAAMPYSYSKKSYQSAEKYQRRLLKQESKADHRYWKALHKSEKRDRKAERRYEHFLYQYP</sequence>
<gene>
    <name evidence="1" type="ORF">HHS34_009255</name>
</gene>
<evidence type="ECO:0000313" key="1">
    <source>
        <dbReference type="EMBL" id="XRI72631.1"/>
    </source>
</evidence>
<accession>A0ACD5HFD8</accession>
<protein>
    <submittedName>
        <fullName evidence="1">Uncharacterized protein</fullName>
    </submittedName>
</protein>
<dbReference type="EMBL" id="CP127526">
    <property type="protein sequence ID" value="XRI72631.1"/>
    <property type="molecule type" value="Genomic_DNA"/>
</dbReference>
<proteinExistence type="predicted"/>
<evidence type="ECO:0000313" key="2">
    <source>
        <dbReference type="Proteomes" id="UP001195965"/>
    </source>
</evidence>
<name>A0ACD5HFD8_9PROT</name>
<keyword evidence="2" id="KW-1185">Reference proteome</keyword>
<dbReference type="Proteomes" id="UP001195965">
    <property type="component" value="Chromosome"/>
</dbReference>
<organism evidence="1 2">
    <name type="scientific">Acidithiobacillus montserratensis</name>
    <dbReference type="NCBI Taxonomy" id="2729135"/>
    <lineage>
        <taxon>Bacteria</taxon>
        <taxon>Pseudomonadati</taxon>
        <taxon>Pseudomonadota</taxon>
        <taxon>Acidithiobacillia</taxon>
        <taxon>Acidithiobacillales</taxon>
        <taxon>Acidithiobacillaceae</taxon>
        <taxon>Acidithiobacillus</taxon>
    </lineage>
</organism>